<keyword evidence="3" id="KW-1185">Reference proteome</keyword>
<evidence type="ECO:0008006" key="4">
    <source>
        <dbReference type="Google" id="ProtNLM"/>
    </source>
</evidence>
<proteinExistence type="predicted"/>
<feature type="chain" id="PRO_5020945883" description="Entry exclusion lipoprotein TrbK" evidence="1">
    <location>
        <begin position="18"/>
        <end position="74"/>
    </location>
</feature>
<dbReference type="OrthoDB" id="8912011at2"/>
<evidence type="ECO:0000256" key="1">
    <source>
        <dbReference type="SAM" id="SignalP"/>
    </source>
</evidence>
<dbReference type="AlphaFoldDB" id="A0A4S5BUQ4"/>
<evidence type="ECO:0000313" key="2">
    <source>
        <dbReference type="EMBL" id="THJ36229.1"/>
    </source>
</evidence>
<organism evidence="2 3">
    <name type="scientific">Lampropedia aestuarii</name>
    <dbReference type="NCBI Taxonomy" id="2562762"/>
    <lineage>
        <taxon>Bacteria</taxon>
        <taxon>Pseudomonadati</taxon>
        <taxon>Pseudomonadota</taxon>
        <taxon>Betaproteobacteria</taxon>
        <taxon>Burkholderiales</taxon>
        <taxon>Comamonadaceae</taxon>
        <taxon>Lampropedia</taxon>
    </lineage>
</organism>
<protein>
    <recommendedName>
        <fullName evidence="4">Entry exclusion lipoprotein TrbK</fullName>
    </recommendedName>
</protein>
<dbReference type="PROSITE" id="PS51257">
    <property type="entry name" value="PROKAR_LIPOPROTEIN"/>
    <property type="match status" value="1"/>
</dbReference>
<name>A0A4S5BUQ4_9BURK</name>
<comment type="caution">
    <text evidence="2">The sequence shown here is derived from an EMBL/GenBank/DDBJ whole genome shotgun (WGS) entry which is preliminary data.</text>
</comment>
<reference evidence="2 3" key="1">
    <citation type="submission" date="2019-04" db="EMBL/GenBank/DDBJ databases">
        <title>Lampropedia sp YIM MLB12 draf genome.</title>
        <authorList>
            <person name="Wang Y.-X."/>
        </authorList>
    </citation>
    <scope>NUCLEOTIDE SEQUENCE [LARGE SCALE GENOMIC DNA]</scope>
    <source>
        <strain evidence="2 3">YIM MLB12</strain>
    </source>
</reference>
<dbReference type="Proteomes" id="UP000306236">
    <property type="component" value="Unassembled WGS sequence"/>
</dbReference>
<dbReference type="EMBL" id="SSWX01000002">
    <property type="protein sequence ID" value="THJ36229.1"/>
    <property type="molecule type" value="Genomic_DNA"/>
</dbReference>
<accession>A0A4S5BUQ4</accession>
<keyword evidence="1" id="KW-0732">Signal</keyword>
<evidence type="ECO:0000313" key="3">
    <source>
        <dbReference type="Proteomes" id="UP000306236"/>
    </source>
</evidence>
<gene>
    <name evidence="2" type="ORF">E8K88_02565</name>
</gene>
<sequence>MHAKILAPLAIALLVSACSSPQPTWRKASVTPDDTKSALAQCKYDVGLSKVAEAKEQELVRSCMESKGFRWVTY</sequence>
<feature type="signal peptide" evidence="1">
    <location>
        <begin position="1"/>
        <end position="17"/>
    </location>
</feature>